<reference evidence="4 5" key="1">
    <citation type="submission" date="2022-10" db="EMBL/GenBank/DDBJ databases">
        <title>The complete genomes of actinobacterial strains from the NBC collection.</title>
        <authorList>
            <person name="Joergensen T.S."/>
            <person name="Alvarez Arevalo M."/>
            <person name="Sterndorff E.B."/>
            <person name="Faurdal D."/>
            <person name="Vuksanovic O."/>
            <person name="Mourched A.-S."/>
            <person name="Charusanti P."/>
            <person name="Shaw S."/>
            <person name="Blin K."/>
            <person name="Weber T."/>
        </authorList>
    </citation>
    <scope>NUCLEOTIDE SEQUENCE [LARGE SCALE GENOMIC DNA]</scope>
    <source>
        <strain evidence="4 5">NBC_00156</strain>
    </source>
</reference>
<dbReference type="Proteomes" id="UP001622557">
    <property type="component" value="Chromosome"/>
</dbReference>
<feature type="compositionally biased region" description="Gly residues" evidence="1">
    <location>
        <begin position="47"/>
        <end position="62"/>
    </location>
</feature>
<feature type="region of interest" description="Disordered" evidence="1">
    <location>
        <begin position="205"/>
        <end position="230"/>
    </location>
</feature>
<proteinExistence type="predicted"/>
<dbReference type="InterPro" id="IPR025326">
    <property type="entry name" value="DUF4232"/>
</dbReference>
<keyword evidence="2" id="KW-0732">Signal</keyword>
<feature type="signal peptide" evidence="2">
    <location>
        <begin position="1"/>
        <end position="26"/>
    </location>
</feature>
<dbReference type="EMBL" id="CP108164">
    <property type="protein sequence ID" value="WTQ84166.1"/>
    <property type="molecule type" value="Genomic_DNA"/>
</dbReference>
<dbReference type="PROSITE" id="PS51257">
    <property type="entry name" value="PROKAR_LIPOPROTEIN"/>
    <property type="match status" value="1"/>
</dbReference>
<feature type="compositionally biased region" description="Low complexity" evidence="1">
    <location>
        <begin position="63"/>
        <end position="73"/>
    </location>
</feature>
<name>A0ABZ1KUB2_STRAH</name>
<accession>A0ABZ1KUB2</accession>
<gene>
    <name evidence="4" type="ORF">OG350_29380</name>
</gene>
<evidence type="ECO:0000256" key="2">
    <source>
        <dbReference type="SAM" id="SignalP"/>
    </source>
</evidence>
<dbReference type="GeneID" id="97284635"/>
<organism evidence="4 5">
    <name type="scientific">Streptomyces achromogenes</name>
    <dbReference type="NCBI Taxonomy" id="67255"/>
    <lineage>
        <taxon>Bacteria</taxon>
        <taxon>Bacillati</taxon>
        <taxon>Actinomycetota</taxon>
        <taxon>Actinomycetes</taxon>
        <taxon>Kitasatosporales</taxon>
        <taxon>Streptomycetaceae</taxon>
        <taxon>Streptomyces</taxon>
    </lineage>
</organism>
<keyword evidence="5" id="KW-1185">Reference proteome</keyword>
<feature type="compositionally biased region" description="Low complexity" evidence="1">
    <location>
        <begin position="31"/>
        <end position="46"/>
    </location>
</feature>
<evidence type="ECO:0000313" key="4">
    <source>
        <dbReference type="EMBL" id="WTQ84166.1"/>
    </source>
</evidence>
<dbReference type="Pfam" id="PF14016">
    <property type="entry name" value="DUF4232"/>
    <property type="match status" value="1"/>
</dbReference>
<sequence length="230" mass="22201">MRVNTITIAALAVVAGLSLTACQSDGDDTSRSTSSATPASASSNDGSGTGASKGDAGAGGSAQDGATVSTGKKTGQGQGTAAGTGSTKDGKIGKCRTDELEVKAMDNTIDGDPGGTVAVEFTNGGGRDCVMSGYAGVDLKTSAGSLSAKRTGEPASRVVLKDGESVAFGITYPINDSGGSGVRITGLVVTPPDETKSVSLRWPGAATLPVTDGSGSPVKVGPIGSAGQGG</sequence>
<evidence type="ECO:0000256" key="1">
    <source>
        <dbReference type="SAM" id="MobiDB-lite"/>
    </source>
</evidence>
<feature type="chain" id="PRO_5045860012" evidence="2">
    <location>
        <begin position="27"/>
        <end position="230"/>
    </location>
</feature>
<feature type="domain" description="DUF4232" evidence="3">
    <location>
        <begin position="95"/>
        <end position="222"/>
    </location>
</feature>
<evidence type="ECO:0000313" key="5">
    <source>
        <dbReference type="Proteomes" id="UP001622557"/>
    </source>
</evidence>
<dbReference type="RefSeq" id="WP_405451452.1">
    <property type="nucleotide sequence ID" value="NZ_CP108164.1"/>
</dbReference>
<feature type="region of interest" description="Disordered" evidence="1">
    <location>
        <begin position="23"/>
        <end position="93"/>
    </location>
</feature>
<evidence type="ECO:0000259" key="3">
    <source>
        <dbReference type="Pfam" id="PF14016"/>
    </source>
</evidence>
<protein>
    <submittedName>
        <fullName evidence="4">DUF4232 domain-containing protein</fullName>
    </submittedName>
</protein>